<reference evidence="1 2" key="1">
    <citation type="journal article" date="2015" name="Sci. Rep.">
        <title>The power of single molecule real-time sequencing technology in the de novo assembly of a eukaryotic genome.</title>
        <authorList>
            <person name="Sakai H."/>
            <person name="Naito K."/>
            <person name="Ogiso-Tanaka E."/>
            <person name="Takahashi Y."/>
            <person name="Iseki K."/>
            <person name="Muto C."/>
            <person name="Satou K."/>
            <person name="Teruya K."/>
            <person name="Shiroma A."/>
            <person name="Shimoji M."/>
            <person name="Hirano T."/>
            <person name="Itoh T."/>
            <person name="Kaga A."/>
            <person name="Tomooka N."/>
        </authorList>
    </citation>
    <scope>NUCLEOTIDE SEQUENCE [LARGE SCALE GENOMIC DNA]</scope>
    <source>
        <strain evidence="2">cv. Shumari</strain>
    </source>
</reference>
<evidence type="ECO:0000313" key="1">
    <source>
        <dbReference type="EMBL" id="BAT79198.1"/>
    </source>
</evidence>
<organism evidence="1 2">
    <name type="scientific">Vigna angularis var. angularis</name>
    <dbReference type="NCBI Taxonomy" id="157739"/>
    <lineage>
        <taxon>Eukaryota</taxon>
        <taxon>Viridiplantae</taxon>
        <taxon>Streptophyta</taxon>
        <taxon>Embryophyta</taxon>
        <taxon>Tracheophyta</taxon>
        <taxon>Spermatophyta</taxon>
        <taxon>Magnoliopsida</taxon>
        <taxon>eudicotyledons</taxon>
        <taxon>Gunneridae</taxon>
        <taxon>Pentapetalae</taxon>
        <taxon>rosids</taxon>
        <taxon>fabids</taxon>
        <taxon>Fabales</taxon>
        <taxon>Fabaceae</taxon>
        <taxon>Papilionoideae</taxon>
        <taxon>50 kb inversion clade</taxon>
        <taxon>NPAAA clade</taxon>
        <taxon>indigoferoid/millettioid clade</taxon>
        <taxon>Phaseoleae</taxon>
        <taxon>Vigna</taxon>
    </lineage>
</organism>
<dbReference type="Proteomes" id="UP000291084">
    <property type="component" value="Chromosome 2"/>
</dbReference>
<accession>A0A0S3RFD3</accession>
<evidence type="ECO:0000313" key="2">
    <source>
        <dbReference type="Proteomes" id="UP000291084"/>
    </source>
</evidence>
<dbReference type="EMBL" id="AP015035">
    <property type="protein sequence ID" value="BAT79198.1"/>
    <property type="molecule type" value="Genomic_DNA"/>
</dbReference>
<proteinExistence type="predicted"/>
<name>A0A0S3RFD3_PHAAN</name>
<protein>
    <submittedName>
        <fullName evidence="1">Uncharacterized protein</fullName>
    </submittedName>
</protein>
<sequence length="105" mass="12129">MTEKEDTSLELKELVFDNLLAFLSIHLDIPSHSLLETSLEIYAHELACLTISKKVKDNQSHTYSLIVYLRNIHLILFEHCIFNLKSFDDICKWVFDPGGKPPNLI</sequence>
<gene>
    <name evidence="1" type="primary">Vigan.02G203300</name>
    <name evidence="1" type="ORF">VIGAN_02203300</name>
</gene>
<dbReference type="AlphaFoldDB" id="A0A0S3RFD3"/>
<keyword evidence="2" id="KW-1185">Reference proteome</keyword>